<dbReference type="RefSeq" id="WP_255919272.1">
    <property type="nucleotide sequence ID" value="NZ_JANFNG010000003.1"/>
</dbReference>
<dbReference type="Proteomes" id="UP001057702">
    <property type="component" value="Unassembled WGS sequence"/>
</dbReference>
<feature type="compositionally biased region" description="Basic and acidic residues" evidence="1">
    <location>
        <begin position="1"/>
        <end position="51"/>
    </location>
</feature>
<feature type="region of interest" description="Disordered" evidence="1">
    <location>
        <begin position="1"/>
        <end position="64"/>
    </location>
</feature>
<evidence type="ECO:0000313" key="3">
    <source>
        <dbReference type="Proteomes" id="UP001057702"/>
    </source>
</evidence>
<evidence type="ECO:0000256" key="1">
    <source>
        <dbReference type="SAM" id="MobiDB-lite"/>
    </source>
</evidence>
<keyword evidence="3" id="KW-1185">Reference proteome</keyword>
<reference evidence="2" key="1">
    <citation type="submission" date="2022-06" db="EMBL/GenBank/DDBJ databases">
        <title>Draft genome sequence of Streptomyces sp. RB6PN25 isolated from peat swamp forest in Thailand.</title>
        <authorList>
            <person name="Duangmal K."/>
            <person name="Klaysubun C."/>
        </authorList>
    </citation>
    <scope>NUCLEOTIDE SEQUENCE</scope>
    <source>
        <strain evidence="2">RB6PN25</strain>
    </source>
</reference>
<proteinExistence type="predicted"/>
<organism evidence="2 3">
    <name type="scientific">Streptomyces humicola</name>
    <dbReference type="NCBI Taxonomy" id="2953240"/>
    <lineage>
        <taxon>Bacteria</taxon>
        <taxon>Bacillati</taxon>
        <taxon>Actinomycetota</taxon>
        <taxon>Actinomycetes</taxon>
        <taxon>Kitasatosporales</taxon>
        <taxon>Streptomycetaceae</taxon>
        <taxon>Streptomyces</taxon>
    </lineage>
</organism>
<accession>A0ABT1PRS5</accession>
<comment type="caution">
    <text evidence="2">The sequence shown here is derived from an EMBL/GenBank/DDBJ whole genome shotgun (WGS) entry which is preliminary data.</text>
</comment>
<evidence type="ECO:0000313" key="2">
    <source>
        <dbReference type="EMBL" id="MCQ4080374.1"/>
    </source>
</evidence>
<name>A0ABT1PRS5_9ACTN</name>
<gene>
    <name evidence="2" type="ORF">NGB36_07125</name>
</gene>
<protein>
    <submittedName>
        <fullName evidence="2">Uncharacterized protein</fullName>
    </submittedName>
</protein>
<dbReference type="EMBL" id="JANFNG010000003">
    <property type="protein sequence ID" value="MCQ4080374.1"/>
    <property type="molecule type" value="Genomic_DNA"/>
</dbReference>
<sequence>MPGIEDFRKRAHQMTEKARRHDQESPEGKKARQPEEGPESPAERAKLRDAEETPQPEPEQNEDR</sequence>